<dbReference type="OrthoDB" id="1274115at2759"/>
<name>A0A4R0RB15_9APHY</name>
<evidence type="ECO:0008006" key="7">
    <source>
        <dbReference type="Google" id="ProtNLM"/>
    </source>
</evidence>
<dbReference type="PROSITE" id="PS00061">
    <property type="entry name" value="ADH_SHORT"/>
    <property type="match status" value="1"/>
</dbReference>
<comment type="caution">
    <text evidence="5">The sequence shown here is derived from an EMBL/GenBank/DDBJ whole genome shotgun (WGS) entry which is preliminary data.</text>
</comment>
<dbReference type="AlphaFoldDB" id="A0A4R0RB15"/>
<dbReference type="PRINTS" id="PR00081">
    <property type="entry name" value="GDHRDH"/>
</dbReference>
<dbReference type="GO" id="GO:0016491">
    <property type="term" value="F:oxidoreductase activity"/>
    <property type="evidence" value="ECO:0007669"/>
    <property type="project" value="UniProtKB-KW"/>
</dbReference>
<evidence type="ECO:0000256" key="4">
    <source>
        <dbReference type="RuleBase" id="RU000363"/>
    </source>
</evidence>
<comment type="similarity">
    <text evidence="1 4">Belongs to the short-chain dehydrogenases/reductases (SDR) family.</text>
</comment>
<dbReference type="PANTHER" id="PTHR43976">
    <property type="entry name" value="SHORT CHAIN DEHYDROGENASE"/>
    <property type="match status" value="1"/>
</dbReference>
<dbReference type="InterPro" id="IPR051911">
    <property type="entry name" value="SDR_oxidoreductase"/>
</dbReference>
<organism evidence="5 6">
    <name type="scientific">Steccherinum ochraceum</name>
    <dbReference type="NCBI Taxonomy" id="92696"/>
    <lineage>
        <taxon>Eukaryota</taxon>
        <taxon>Fungi</taxon>
        <taxon>Dikarya</taxon>
        <taxon>Basidiomycota</taxon>
        <taxon>Agaricomycotina</taxon>
        <taxon>Agaricomycetes</taxon>
        <taxon>Polyporales</taxon>
        <taxon>Steccherinaceae</taxon>
        <taxon>Steccherinum</taxon>
    </lineage>
</organism>
<evidence type="ECO:0000313" key="6">
    <source>
        <dbReference type="Proteomes" id="UP000292702"/>
    </source>
</evidence>
<dbReference type="STRING" id="92696.A0A4R0RB15"/>
<dbReference type="PANTHER" id="PTHR43976:SF16">
    <property type="entry name" value="SHORT-CHAIN DEHYDROGENASE_REDUCTASE FAMILY PROTEIN"/>
    <property type="match status" value="1"/>
</dbReference>
<dbReference type="Proteomes" id="UP000292702">
    <property type="component" value="Unassembled WGS sequence"/>
</dbReference>
<dbReference type="InterPro" id="IPR036291">
    <property type="entry name" value="NAD(P)-bd_dom_sf"/>
</dbReference>
<reference evidence="5 6" key="1">
    <citation type="submission" date="2018-11" db="EMBL/GenBank/DDBJ databases">
        <title>Genome assembly of Steccherinum ochraceum LE-BIN_3174, the white-rot fungus of the Steccherinaceae family (The Residual Polyporoid clade, Polyporales, Basidiomycota).</title>
        <authorList>
            <person name="Fedorova T.V."/>
            <person name="Glazunova O.A."/>
            <person name="Landesman E.O."/>
            <person name="Moiseenko K.V."/>
            <person name="Psurtseva N.V."/>
            <person name="Savinova O.S."/>
            <person name="Shakhova N.V."/>
            <person name="Tyazhelova T.V."/>
            <person name="Vasina D.V."/>
        </authorList>
    </citation>
    <scope>NUCLEOTIDE SEQUENCE [LARGE SCALE GENOMIC DNA]</scope>
    <source>
        <strain evidence="5 6">LE-BIN_3174</strain>
    </source>
</reference>
<gene>
    <name evidence="5" type="ORF">EIP91_009493</name>
</gene>
<evidence type="ECO:0000256" key="3">
    <source>
        <dbReference type="ARBA" id="ARBA00023002"/>
    </source>
</evidence>
<keyword evidence="2" id="KW-0521">NADP</keyword>
<sequence length="283" mass="30359">MPPRVWFITGASSGFGKLMTEHVLAEGEIAVATLRNPAALSDLRAKYPASQLLVLKLDVTVPADIVTAFAKARDAFGKVDVVFNNAGYTIIGEVEGTPEEDARRMFDTNFWGAANVSREAVRVFREVNSPVGGRLIVSSSVTGVNAVPSAGYYCASKYALEGLTQSLAAELDPEWNIKITLFEPSTFKTSGQTNPFIYPAHPAYADKPMLITNIARDMITHGKAPAADAAKAVGKVYDLAGLVSPPLRLVLGKGAVRQVKAKAVDMGKNAEEFESWSEDLLPN</sequence>
<proteinExistence type="inferred from homology"/>
<dbReference type="Gene3D" id="3.40.50.720">
    <property type="entry name" value="NAD(P)-binding Rossmann-like Domain"/>
    <property type="match status" value="1"/>
</dbReference>
<keyword evidence="3" id="KW-0560">Oxidoreductase</keyword>
<evidence type="ECO:0000256" key="2">
    <source>
        <dbReference type="ARBA" id="ARBA00022857"/>
    </source>
</evidence>
<evidence type="ECO:0000313" key="5">
    <source>
        <dbReference type="EMBL" id="TCD60808.1"/>
    </source>
</evidence>
<protein>
    <recommendedName>
        <fullName evidence="7">NAD(P)-binding protein</fullName>
    </recommendedName>
</protein>
<accession>A0A4R0RB15</accession>
<dbReference type="SUPFAM" id="SSF51735">
    <property type="entry name" value="NAD(P)-binding Rossmann-fold domains"/>
    <property type="match status" value="1"/>
</dbReference>
<dbReference type="Pfam" id="PF00106">
    <property type="entry name" value="adh_short"/>
    <property type="match status" value="1"/>
</dbReference>
<evidence type="ECO:0000256" key="1">
    <source>
        <dbReference type="ARBA" id="ARBA00006484"/>
    </source>
</evidence>
<dbReference type="InterPro" id="IPR002347">
    <property type="entry name" value="SDR_fam"/>
</dbReference>
<keyword evidence="6" id="KW-1185">Reference proteome</keyword>
<dbReference type="InterPro" id="IPR020904">
    <property type="entry name" value="Sc_DH/Rdtase_CS"/>
</dbReference>
<dbReference type="EMBL" id="RWJN01000541">
    <property type="protein sequence ID" value="TCD60808.1"/>
    <property type="molecule type" value="Genomic_DNA"/>
</dbReference>
<dbReference type="PRINTS" id="PR00080">
    <property type="entry name" value="SDRFAMILY"/>
</dbReference>